<dbReference type="AlphaFoldDB" id="A0A9N9MJJ5"/>
<keyword evidence="1" id="KW-0175">Coiled coil</keyword>
<protein>
    <submittedName>
        <fullName evidence="2">Uncharacterized protein</fullName>
    </submittedName>
</protein>
<dbReference type="EMBL" id="OU892279">
    <property type="protein sequence ID" value="CAG9766079.1"/>
    <property type="molecule type" value="Genomic_DNA"/>
</dbReference>
<dbReference type="Proteomes" id="UP001152799">
    <property type="component" value="Chromosome 3"/>
</dbReference>
<organism evidence="2 3">
    <name type="scientific">Ceutorhynchus assimilis</name>
    <name type="common">cabbage seed weevil</name>
    <dbReference type="NCBI Taxonomy" id="467358"/>
    <lineage>
        <taxon>Eukaryota</taxon>
        <taxon>Metazoa</taxon>
        <taxon>Ecdysozoa</taxon>
        <taxon>Arthropoda</taxon>
        <taxon>Hexapoda</taxon>
        <taxon>Insecta</taxon>
        <taxon>Pterygota</taxon>
        <taxon>Neoptera</taxon>
        <taxon>Endopterygota</taxon>
        <taxon>Coleoptera</taxon>
        <taxon>Polyphaga</taxon>
        <taxon>Cucujiformia</taxon>
        <taxon>Curculionidae</taxon>
        <taxon>Ceutorhynchinae</taxon>
        <taxon>Ceutorhynchus</taxon>
    </lineage>
</organism>
<dbReference type="OrthoDB" id="6771706at2759"/>
<gene>
    <name evidence="2" type="ORF">CEUTPL_LOCUS6670</name>
</gene>
<evidence type="ECO:0000313" key="2">
    <source>
        <dbReference type="EMBL" id="CAG9766079.1"/>
    </source>
</evidence>
<accession>A0A9N9MJJ5</accession>
<evidence type="ECO:0000256" key="1">
    <source>
        <dbReference type="SAM" id="Coils"/>
    </source>
</evidence>
<sequence>MIDFTAATEDICGHVKRWKVQQENENLTVHNTITFEFEWETNTATTGPLNGGKRGWHVEEMSLKNFTRECREMLRDEIDVTPEMLVNGIIEKCNENFRKRNKGYRGRNPAYLAWNSDIATKRNECIKERVQEHEQELERRKKKG</sequence>
<keyword evidence="3" id="KW-1185">Reference proteome</keyword>
<evidence type="ECO:0000313" key="3">
    <source>
        <dbReference type="Proteomes" id="UP001152799"/>
    </source>
</evidence>
<proteinExistence type="predicted"/>
<reference evidence="2" key="1">
    <citation type="submission" date="2022-01" db="EMBL/GenBank/DDBJ databases">
        <authorList>
            <person name="King R."/>
        </authorList>
    </citation>
    <scope>NUCLEOTIDE SEQUENCE</scope>
</reference>
<name>A0A9N9MJJ5_9CUCU</name>
<feature type="coiled-coil region" evidence="1">
    <location>
        <begin position="116"/>
        <end position="143"/>
    </location>
</feature>